<keyword evidence="1" id="KW-0472">Membrane</keyword>
<dbReference type="RefSeq" id="WP_187013931.1">
    <property type="nucleotide sequence ID" value="NZ_JACOQI010000002.1"/>
</dbReference>
<gene>
    <name evidence="2" type="ORF">H8Z83_02830</name>
</gene>
<dbReference type="EMBL" id="JACOQI010000002">
    <property type="protein sequence ID" value="MBC5769280.1"/>
    <property type="molecule type" value="Genomic_DNA"/>
</dbReference>
<organism evidence="2 3">
    <name type="scientific">Dysosmobacter segnis</name>
    <dbReference type="NCBI Taxonomy" id="2763042"/>
    <lineage>
        <taxon>Bacteria</taxon>
        <taxon>Bacillati</taxon>
        <taxon>Bacillota</taxon>
        <taxon>Clostridia</taxon>
        <taxon>Eubacteriales</taxon>
        <taxon>Oscillospiraceae</taxon>
        <taxon>Dysosmobacter</taxon>
    </lineage>
</organism>
<accession>A0A923S653</accession>
<keyword evidence="3" id="KW-1185">Reference proteome</keyword>
<feature type="transmembrane region" description="Helical" evidence="1">
    <location>
        <begin position="7"/>
        <end position="25"/>
    </location>
</feature>
<feature type="transmembrane region" description="Helical" evidence="1">
    <location>
        <begin position="31"/>
        <end position="48"/>
    </location>
</feature>
<proteinExistence type="predicted"/>
<keyword evidence="1" id="KW-0812">Transmembrane</keyword>
<keyword evidence="1" id="KW-1133">Transmembrane helix</keyword>
<dbReference type="Proteomes" id="UP000620327">
    <property type="component" value="Unassembled WGS sequence"/>
</dbReference>
<reference evidence="2" key="1">
    <citation type="submission" date="2020-08" db="EMBL/GenBank/DDBJ databases">
        <title>Genome public.</title>
        <authorList>
            <person name="Liu C."/>
            <person name="Sun Q."/>
        </authorList>
    </citation>
    <scope>NUCLEOTIDE SEQUENCE</scope>
    <source>
        <strain evidence="2">BX15</strain>
    </source>
</reference>
<name>A0A923S653_9FIRM</name>
<evidence type="ECO:0000313" key="2">
    <source>
        <dbReference type="EMBL" id="MBC5769280.1"/>
    </source>
</evidence>
<sequence>MFRGGRNCIIGIFAIAMGAGILIAAIFPTGLLMFLVATLLIASGCACWKR</sequence>
<protein>
    <submittedName>
        <fullName evidence="2">Uncharacterized protein</fullName>
    </submittedName>
</protein>
<dbReference type="AlphaFoldDB" id="A0A923S653"/>
<evidence type="ECO:0000313" key="3">
    <source>
        <dbReference type="Proteomes" id="UP000620327"/>
    </source>
</evidence>
<comment type="caution">
    <text evidence="2">The sequence shown here is derived from an EMBL/GenBank/DDBJ whole genome shotgun (WGS) entry which is preliminary data.</text>
</comment>
<evidence type="ECO:0000256" key="1">
    <source>
        <dbReference type="SAM" id="Phobius"/>
    </source>
</evidence>